<name>A0A4R9M2J4_9LEPT</name>
<evidence type="ECO:0000313" key="2">
    <source>
        <dbReference type="Proteomes" id="UP000298058"/>
    </source>
</evidence>
<dbReference type="RefSeq" id="WP_135759665.1">
    <property type="nucleotide sequence ID" value="NZ_RQHW01000018.1"/>
</dbReference>
<accession>A0A4R9M2J4</accession>
<dbReference type="EMBL" id="RQHW01000018">
    <property type="protein sequence ID" value="TGN19947.1"/>
    <property type="molecule type" value="Genomic_DNA"/>
</dbReference>
<sequence length="165" mass="19898">MHSKDFHSDWTEWILIEKENRFRKEWRSFVFHKEKKKFVRVLGEGKYKQEGPWILFETESVRKYECNEEEVSHPSRWKQRSYLPCPSETSVSISVNIPHKLLYHFDSEERSIAPLQYESGYLESGFGIGWESGKPYEEGILFKKAKSKYVKKEFQPHVYYYGRLD</sequence>
<gene>
    <name evidence="1" type="ORF">EHS15_06100</name>
</gene>
<dbReference type="AlphaFoldDB" id="A0A4R9M2J4"/>
<proteinExistence type="predicted"/>
<reference evidence="1" key="1">
    <citation type="journal article" date="2019" name="PLoS Negl. Trop. Dis.">
        <title>Revisiting the worldwide diversity of Leptospira species in the environment.</title>
        <authorList>
            <person name="Vincent A.T."/>
            <person name="Schiettekatte O."/>
            <person name="Bourhy P."/>
            <person name="Veyrier F.J."/>
            <person name="Picardeau M."/>
        </authorList>
    </citation>
    <scope>NUCLEOTIDE SEQUENCE [LARGE SCALE GENOMIC DNA]</scope>
    <source>
        <strain evidence="1">201300427</strain>
    </source>
</reference>
<keyword evidence="2" id="KW-1185">Reference proteome</keyword>
<comment type="caution">
    <text evidence="1">The sequence shown here is derived from an EMBL/GenBank/DDBJ whole genome shotgun (WGS) entry which is preliminary data.</text>
</comment>
<organism evidence="1 2">
    <name type="scientific">Leptospira idonii</name>
    <dbReference type="NCBI Taxonomy" id="1193500"/>
    <lineage>
        <taxon>Bacteria</taxon>
        <taxon>Pseudomonadati</taxon>
        <taxon>Spirochaetota</taxon>
        <taxon>Spirochaetia</taxon>
        <taxon>Leptospirales</taxon>
        <taxon>Leptospiraceae</taxon>
        <taxon>Leptospira</taxon>
    </lineage>
</organism>
<dbReference type="Proteomes" id="UP000298058">
    <property type="component" value="Unassembled WGS sequence"/>
</dbReference>
<dbReference type="OrthoDB" id="344137at2"/>
<evidence type="ECO:0000313" key="1">
    <source>
        <dbReference type="EMBL" id="TGN19947.1"/>
    </source>
</evidence>
<protein>
    <submittedName>
        <fullName evidence="1">Uncharacterized protein</fullName>
    </submittedName>
</protein>